<dbReference type="InterPro" id="IPR036291">
    <property type="entry name" value="NAD(P)-bd_dom_sf"/>
</dbReference>
<dbReference type="PANTHER" id="PTHR10996">
    <property type="entry name" value="2-HYDROXYACID DEHYDROGENASE-RELATED"/>
    <property type="match status" value="1"/>
</dbReference>
<dbReference type="PANTHER" id="PTHR10996:SF283">
    <property type="entry name" value="GLYOXYLATE_HYDROXYPYRUVATE REDUCTASE B"/>
    <property type="match status" value="1"/>
</dbReference>
<reference evidence="6 7" key="1">
    <citation type="submission" date="2024-02" db="EMBL/GenBank/DDBJ databases">
        <title>Bacteria isolated from the canopy kelp, Nereocystis luetkeana.</title>
        <authorList>
            <person name="Pfister C.A."/>
            <person name="Younker I.T."/>
            <person name="Light S.H."/>
        </authorList>
    </citation>
    <scope>NUCLEOTIDE SEQUENCE [LARGE SCALE GENOMIC DNA]</scope>
    <source>
        <strain evidence="6 7">TI.2.07</strain>
    </source>
</reference>
<dbReference type="SUPFAM" id="SSF51735">
    <property type="entry name" value="NAD(P)-binding Rossmann-fold domains"/>
    <property type="match status" value="1"/>
</dbReference>
<dbReference type="InterPro" id="IPR050223">
    <property type="entry name" value="D-isomer_2-hydroxyacid_DH"/>
</dbReference>
<comment type="caution">
    <text evidence="6">The sequence shown here is derived from an EMBL/GenBank/DDBJ whole genome shotgun (WGS) entry which is preliminary data.</text>
</comment>
<dbReference type="SUPFAM" id="SSF52283">
    <property type="entry name" value="Formate/glycerate dehydrogenase catalytic domain-like"/>
    <property type="match status" value="1"/>
</dbReference>
<dbReference type="InterPro" id="IPR006140">
    <property type="entry name" value="D-isomer_DH_NAD-bd"/>
</dbReference>
<name>A0ABU9HEP0_9GAMM</name>
<evidence type="ECO:0000259" key="4">
    <source>
        <dbReference type="Pfam" id="PF00389"/>
    </source>
</evidence>
<feature type="domain" description="D-isomer specific 2-hydroxyacid dehydrogenase catalytic" evidence="4">
    <location>
        <begin position="5"/>
        <end position="319"/>
    </location>
</feature>
<dbReference type="Pfam" id="PF02826">
    <property type="entry name" value="2-Hacid_dh_C"/>
    <property type="match status" value="1"/>
</dbReference>
<evidence type="ECO:0000256" key="3">
    <source>
        <dbReference type="RuleBase" id="RU003719"/>
    </source>
</evidence>
<dbReference type="EMBL" id="JBAKBA010000040">
    <property type="protein sequence ID" value="MEL0660374.1"/>
    <property type="molecule type" value="Genomic_DNA"/>
</dbReference>
<dbReference type="InterPro" id="IPR006139">
    <property type="entry name" value="D-isomer_2_OHA_DH_cat_dom"/>
</dbReference>
<dbReference type="Proteomes" id="UP001366060">
    <property type="component" value="Unassembled WGS sequence"/>
</dbReference>
<evidence type="ECO:0000256" key="2">
    <source>
        <dbReference type="ARBA" id="ARBA00023027"/>
    </source>
</evidence>
<evidence type="ECO:0000259" key="5">
    <source>
        <dbReference type="Pfam" id="PF02826"/>
    </source>
</evidence>
<keyword evidence="2" id="KW-0520">NAD</keyword>
<keyword evidence="7" id="KW-1185">Reference proteome</keyword>
<comment type="similarity">
    <text evidence="3">Belongs to the D-isomer specific 2-hydroxyacid dehydrogenase family.</text>
</comment>
<organism evidence="6 7">
    <name type="scientific">Psychromonas arctica</name>
    <dbReference type="NCBI Taxonomy" id="168275"/>
    <lineage>
        <taxon>Bacteria</taxon>
        <taxon>Pseudomonadati</taxon>
        <taxon>Pseudomonadota</taxon>
        <taxon>Gammaproteobacteria</taxon>
        <taxon>Alteromonadales</taxon>
        <taxon>Psychromonadaceae</taxon>
        <taxon>Psychromonas</taxon>
    </lineage>
</organism>
<sequence>MKDKVVLFKKIPNQQQQLLSEYFNLVCFDKVDGNNMDAFIHEIKDADGLIGAGVKLTPEILDNALQLKAISTISVGFDHFDLDYLNKRNIALTNTPDVLTNTTADTIFTLIMCAARRTTELNNMVTSGQWTNNLKDQYFGVDVHGKTLGILGMGRIGYAVAKRAHHGFDMNINYYNRSVNKQAEHDFNAEKMALDELLTTSDFICSILPANEHTDLLIGQRELDLIKPSAIFINGGRGNVVDEQALAIALKNRAIRAAGLDVYQVEPLPTSSLLMSLDNVTLFPHIGSATAETRLAMICSAIDSLKAACSGDLTQNCVNAENITQ</sequence>
<feature type="domain" description="D-isomer specific 2-hydroxyacid dehydrogenase NAD-binding" evidence="5">
    <location>
        <begin position="109"/>
        <end position="287"/>
    </location>
</feature>
<dbReference type="RefSeq" id="WP_341628834.1">
    <property type="nucleotide sequence ID" value="NZ_JBAKBA010000040.1"/>
</dbReference>
<accession>A0ABU9HEP0</accession>
<dbReference type="CDD" id="cd05301">
    <property type="entry name" value="GDH"/>
    <property type="match status" value="1"/>
</dbReference>
<proteinExistence type="inferred from homology"/>
<keyword evidence="1 3" id="KW-0560">Oxidoreductase</keyword>
<protein>
    <submittedName>
        <fullName evidence="6">D-glycerate dehydrogenase</fullName>
        <ecNumber evidence="6">1.1.1.-</ecNumber>
    </submittedName>
</protein>
<gene>
    <name evidence="6" type="ORF">V6255_14640</name>
</gene>
<dbReference type="InterPro" id="IPR029752">
    <property type="entry name" value="D-isomer_DH_CS1"/>
</dbReference>
<dbReference type="GO" id="GO:0016491">
    <property type="term" value="F:oxidoreductase activity"/>
    <property type="evidence" value="ECO:0007669"/>
    <property type="project" value="UniProtKB-KW"/>
</dbReference>
<dbReference type="Gene3D" id="3.40.50.720">
    <property type="entry name" value="NAD(P)-binding Rossmann-like Domain"/>
    <property type="match status" value="2"/>
</dbReference>
<evidence type="ECO:0000313" key="6">
    <source>
        <dbReference type="EMBL" id="MEL0660374.1"/>
    </source>
</evidence>
<dbReference type="PROSITE" id="PS00065">
    <property type="entry name" value="D_2_HYDROXYACID_DH_1"/>
    <property type="match status" value="1"/>
</dbReference>
<dbReference type="Pfam" id="PF00389">
    <property type="entry name" value="2-Hacid_dh"/>
    <property type="match status" value="1"/>
</dbReference>
<evidence type="ECO:0000256" key="1">
    <source>
        <dbReference type="ARBA" id="ARBA00023002"/>
    </source>
</evidence>
<evidence type="ECO:0000313" key="7">
    <source>
        <dbReference type="Proteomes" id="UP001366060"/>
    </source>
</evidence>
<dbReference type="EC" id="1.1.1.-" evidence="6"/>